<keyword evidence="4" id="KW-1185">Reference proteome</keyword>
<dbReference type="EMBL" id="JASMWN010000006">
    <property type="protein sequence ID" value="MDU9004222.1"/>
    <property type="molecule type" value="Genomic_DNA"/>
</dbReference>
<sequence length="442" mass="48636">MKRVFPAFAYGPGPRAGCWWDETVAAPDWPKLDHGIEADVAIVGGGFTGMSAAFHLAERGCRVAMLEAQTPGWGASGRNGGFCCLGGAKTSNAALTRAFGQEAARDYWLSERAAVDLVDQLLDRLNIDADRHSNGETMLAHRPRDMERMKRDAEEMARKGEPEPMLIEAADLARHCMNGPFHGALTIPVGFALNPRKYLFGLADAAIARGAQLFQQSPATAIRRDGLKWQIDSPAGSVTADTVVIATNGYSSEDIPGWMAGRYLPSQSNVTVTRPLTDAEIAAQGWHSDQMAYDTRNLLHYFRLMPDRRFLFGLRGGVLSSPAAEARARKRNRRDFEQMFPAWRDVPSLNQWSGLVCLSRRRVPFVGPVSEQPGLYAGFAYHGNGVAMGSYSGRLLADLALSRKPDLPYSRAMTMSPPRFPPGVLRRLLIPAAYFYYALRDL</sequence>
<evidence type="ECO:0000313" key="3">
    <source>
        <dbReference type="EMBL" id="MDU9004222.1"/>
    </source>
</evidence>
<dbReference type="Pfam" id="PF01266">
    <property type="entry name" value="DAO"/>
    <property type="match status" value="1"/>
</dbReference>
<evidence type="ECO:0000256" key="1">
    <source>
        <dbReference type="ARBA" id="ARBA00023002"/>
    </source>
</evidence>
<feature type="domain" description="FAD dependent oxidoreductase" evidence="2">
    <location>
        <begin position="39"/>
        <end position="399"/>
    </location>
</feature>
<dbReference type="RefSeq" id="WP_316775754.1">
    <property type="nucleotide sequence ID" value="NZ_JASMWN010000006.1"/>
</dbReference>
<name>A0ABU3VDG8_9RHOB</name>
<protein>
    <submittedName>
        <fullName evidence="3">FAD-dependent oxidoreductase</fullName>
        <ecNumber evidence="3">1.-.-.-</ecNumber>
    </submittedName>
</protein>
<keyword evidence="1 3" id="KW-0560">Oxidoreductase</keyword>
<dbReference type="GO" id="GO:0016491">
    <property type="term" value="F:oxidoreductase activity"/>
    <property type="evidence" value="ECO:0007669"/>
    <property type="project" value="UniProtKB-KW"/>
</dbReference>
<dbReference type="PANTHER" id="PTHR13847:SF281">
    <property type="entry name" value="FAD DEPENDENT OXIDOREDUCTASE DOMAIN-CONTAINING PROTEIN"/>
    <property type="match status" value="1"/>
</dbReference>
<gene>
    <name evidence="3" type="ORF">QO231_10190</name>
</gene>
<evidence type="ECO:0000313" key="4">
    <source>
        <dbReference type="Proteomes" id="UP001255416"/>
    </source>
</evidence>
<dbReference type="Gene3D" id="3.50.50.60">
    <property type="entry name" value="FAD/NAD(P)-binding domain"/>
    <property type="match status" value="1"/>
</dbReference>
<dbReference type="SUPFAM" id="SSF51905">
    <property type="entry name" value="FAD/NAD(P)-binding domain"/>
    <property type="match status" value="1"/>
</dbReference>
<dbReference type="EC" id="1.-.-.-" evidence="3"/>
<dbReference type="Proteomes" id="UP001255416">
    <property type="component" value="Unassembled WGS sequence"/>
</dbReference>
<reference evidence="4" key="1">
    <citation type="submission" date="2023-05" db="EMBL/GenBank/DDBJ databases">
        <title>Sedimentitalea sp. nov. JM2-8.</title>
        <authorList>
            <person name="Huang J."/>
        </authorList>
    </citation>
    <scope>NUCLEOTIDE SEQUENCE [LARGE SCALE GENOMIC DNA]</scope>
    <source>
        <strain evidence="4">KHS03</strain>
    </source>
</reference>
<dbReference type="InterPro" id="IPR036188">
    <property type="entry name" value="FAD/NAD-bd_sf"/>
</dbReference>
<accession>A0ABU3VDG8</accession>
<dbReference type="Gene3D" id="3.30.9.10">
    <property type="entry name" value="D-Amino Acid Oxidase, subunit A, domain 2"/>
    <property type="match status" value="1"/>
</dbReference>
<evidence type="ECO:0000259" key="2">
    <source>
        <dbReference type="Pfam" id="PF01266"/>
    </source>
</evidence>
<dbReference type="PANTHER" id="PTHR13847">
    <property type="entry name" value="SARCOSINE DEHYDROGENASE-RELATED"/>
    <property type="match status" value="1"/>
</dbReference>
<proteinExistence type="predicted"/>
<organism evidence="3 4">
    <name type="scientific">Sedimentitalea todarodis</name>
    <dbReference type="NCBI Taxonomy" id="1631240"/>
    <lineage>
        <taxon>Bacteria</taxon>
        <taxon>Pseudomonadati</taxon>
        <taxon>Pseudomonadota</taxon>
        <taxon>Alphaproteobacteria</taxon>
        <taxon>Rhodobacterales</taxon>
        <taxon>Paracoccaceae</taxon>
        <taxon>Sedimentitalea</taxon>
    </lineage>
</organism>
<comment type="caution">
    <text evidence="3">The sequence shown here is derived from an EMBL/GenBank/DDBJ whole genome shotgun (WGS) entry which is preliminary data.</text>
</comment>
<dbReference type="InterPro" id="IPR006076">
    <property type="entry name" value="FAD-dep_OxRdtase"/>
</dbReference>